<accession>A0A7J0BK42</accession>
<sequence>MTTVQERKKKAKGQALIFGAMSAALYAGAFVYADSMVTLFAKGGLYTALPIATVFLFSYVHGNFTGYVWTALGIEASAKAGRAAEKAGAAKRTDSRNRATMTA</sequence>
<dbReference type="RefSeq" id="WP_174405143.1">
    <property type="nucleotide sequence ID" value="NZ_BLVO01000013.1"/>
</dbReference>
<evidence type="ECO:0000313" key="3">
    <source>
        <dbReference type="Proteomes" id="UP000503840"/>
    </source>
</evidence>
<keyword evidence="1" id="KW-1133">Transmembrane helix</keyword>
<dbReference type="AlphaFoldDB" id="A0A7J0BK42"/>
<keyword evidence="3" id="KW-1185">Reference proteome</keyword>
<gene>
    <name evidence="2" type="ORF">DSM101010T_18500</name>
</gene>
<dbReference type="Proteomes" id="UP000503840">
    <property type="component" value="Unassembled WGS sequence"/>
</dbReference>
<reference evidence="2 3" key="1">
    <citation type="submission" date="2020-05" db="EMBL/GenBank/DDBJ databases">
        <title>Draft genome sequence of Desulfovibrio sp. strain HN2T.</title>
        <authorList>
            <person name="Ueno A."/>
            <person name="Tamazawa S."/>
            <person name="Tamamura S."/>
            <person name="Murakami T."/>
            <person name="Kiyama T."/>
            <person name="Inomata H."/>
            <person name="Amano Y."/>
            <person name="Miyakawa K."/>
            <person name="Tamaki H."/>
            <person name="Naganuma T."/>
            <person name="Kaneko K."/>
        </authorList>
    </citation>
    <scope>NUCLEOTIDE SEQUENCE [LARGE SCALE GENOMIC DNA]</scope>
    <source>
        <strain evidence="2 3">HN2</strain>
    </source>
</reference>
<feature type="transmembrane region" description="Helical" evidence="1">
    <location>
        <begin position="39"/>
        <end position="60"/>
    </location>
</feature>
<evidence type="ECO:0000313" key="2">
    <source>
        <dbReference type="EMBL" id="GFM33485.1"/>
    </source>
</evidence>
<proteinExistence type="predicted"/>
<dbReference type="EMBL" id="BLVO01000013">
    <property type="protein sequence ID" value="GFM33485.1"/>
    <property type="molecule type" value="Genomic_DNA"/>
</dbReference>
<protein>
    <submittedName>
        <fullName evidence="2">Uncharacterized protein</fullName>
    </submittedName>
</protein>
<evidence type="ECO:0000256" key="1">
    <source>
        <dbReference type="SAM" id="Phobius"/>
    </source>
</evidence>
<keyword evidence="1" id="KW-0472">Membrane</keyword>
<organism evidence="2 3">
    <name type="scientific">Desulfovibrio subterraneus</name>
    <dbReference type="NCBI Taxonomy" id="2718620"/>
    <lineage>
        <taxon>Bacteria</taxon>
        <taxon>Pseudomonadati</taxon>
        <taxon>Thermodesulfobacteriota</taxon>
        <taxon>Desulfovibrionia</taxon>
        <taxon>Desulfovibrionales</taxon>
        <taxon>Desulfovibrionaceae</taxon>
        <taxon>Desulfovibrio</taxon>
    </lineage>
</organism>
<name>A0A7J0BK42_9BACT</name>
<comment type="caution">
    <text evidence="2">The sequence shown here is derived from an EMBL/GenBank/DDBJ whole genome shotgun (WGS) entry which is preliminary data.</text>
</comment>
<keyword evidence="1" id="KW-0812">Transmembrane</keyword>
<feature type="transmembrane region" description="Helical" evidence="1">
    <location>
        <begin position="15"/>
        <end position="33"/>
    </location>
</feature>